<evidence type="ECO:0000256" key="3">
    <source>
        <dbReference type="ARBA" id="ARBA00022598"/>
    </source>
</evidence>
<dbReference type="InterPro" id="IPR010978">
    <property type="entry name" value="tRNA-bd_arm"/>
</dbReference>
<evidence type="ECO:0000256" key="8">
    <source>
        <dbReference type="PIRSR" id="PIRSR001529-1"/>
    </source>
</evidence>
<evidence type="ECO:0000256" key="6">
    <source>
        <dbReference type="ARBA" id="ARBA00023146"/>
    </source>
</evidence>
<dbReference type="Proteomes" id="UP000694920">
    <property type="component" value="Unplaced"/>
</dbReference>
<dbReference type="InterPro" id="IPR042103">
    <property type="entry name" value="SerRS_1_N_sf"/>
</dbReference>
<dbReference type="InterPro" id="IPR002317">
    <property type="entry name" value="Ser-tRNA-ligase_type_1"/>
</dbReference>
<accession>A0AAJ7FJI3</accession>
<feature type="domain" description="Aminoacyl-transfer RNA synthetases class-II family profile" evidence="9">
    <location>
        <begin position="358"/>
        <end position="481"/>
    </location>
</feature>
<keyword evidence="4" id="KW-0547">Nucleotide-binding</keyword>
<dbReference type="Gene3D" id="3.30.930.10">
    <property type="entry name" value="Bira Bifunctional Protein, Domain 2"/>
    <property type="match status" value="1"/>
</dbReference>
<dbReference type="AlphaFoldDB" id="A0AAJ7FJI3"/>
<reference evidence="11" key="1">
    <citation type="submission" date="2025-08" db="UniProtKB">
        <authorList>
            <consortium name="RefSeq"/>
        </authorList>
    </citation>
    <scope>IDENTIFICATION</scope>
</reference>
<evidence type="ECO:0000256" key="5">
    <source>
        <dbReference type="ARBA" id="ARBA00022840"/>
    </source>
</evidence>
<evidence type="ECO:0000259" key="9">
    <source>
        <dbReference type="PROSITE" id="PS50862"/>
    </source>
</evidence>
<keyword evidence="3" id="KW-0436">Ligase</keyword>
<dbReference type="InterPro" id="IPR006195">
    <property type="entry name" value="aa-tRNA-synth_II"/>
</dbReference>
<comment type="similarity">
    <text evidence="1">Belongs to the class-II aminoacyl-tRNA synthetase family. Type-1 seryl-tRNA synthetase subfamily.</text>
</comment>
<dbReference type="PANTHER" id="PTHR11778">
    <property type="entry name" value="SERYL-TRNA SYNTHETASE"/>
    <property type="match status" value="1"/>
</dbReference>
<sequence length="495" mass="55791">MYILNSQYSIAIKMSNAVLRLLNKANRIGYGAAKTCFHNDITCAKVAVKQYSSALFISGDKAHDTFSVLSPCLDFDNRFDNIEGLQKELKLRGIDIDVVELKKTWDFYKYVDANKWALEHKRGEITNRMRALIKKKDLTPAEEQETAKLKLEAKIVKEDLKFIRDSLWELENSVVIRALRLPNELDHRTPPSSPTVLSSVGIQTQPATVKSHIDIGKDLGLVEYENPTQCYLCNDAALFELGALALAGSILSKDDMIRVAGTDFSRSVVVEGCGLNHEDPAETFILENNEEIERDSPNRLHLVGGASLVSFLAMYAKQLINPTHLPLKCFTTGRQYSPFPESSLPNGLFTICQVSAAQVFMVLKESKCDEYEDHFQNLIKTTSKLYDSLDCHYRTVIRPATELRPWETLRVSFEMWSPFAEQYIEVGHVSTCGDYLSKRLLICYQTATGRDFPAIISGTVLSVPRLLGCLLETSSDKFVIPEKIAKYMPIDYETI</sequence>
<dbReference type="Pfam" id="PF00587">
    <property type="entry name" value="tRNA-synt_2b"/>
    <property type="match status" value="1"/>
</dbReference>
<protein>
    <recommendedName>
        <fullName evidence="2">serine--tRNA ligase</fullName>
        <ecNumber evidence="2">6.1.1.11</ecNumber>
    </recommendedName>
    <alternativeName>
        <fullName evidence="7">Seryl-tRNA synthetase</fullName>
    </alternativeName>
</protein>
<evidence type="ECO:0000256" key="7">
    <source>
        <dbReference type="ARBA" id="ARBA00031113"/>
    </source>
</evidence>
<organism evidence="10 11">
    <name type="scientific">Cephus cinctus</name>
    <name type="common">Wheat stem sawfly</name>
    <dbReference type="NCBI Taxonomy" id="211228"/>
    <lineage>
        <taxon>Eukaryota</taxon>
        <taxon>Metazoa</taxon>
        <taxon>Ecdysozoa</taxon>
        <taxon>Arthropoda</taxon>
        <taxon>Hexapoda</taxon>
        <taxon>Insecta</taxon>
        <taxon>Pterygota</taxon>
        <taxon>Neoptera</taxon>
        <taxon>Endopterygota</taxon>
        <taxon>Hymenoptera</taxon>
        <taxon>Cephoidea</taxon>
        <taxon>Cephidae</taxon>
        <taxon>Cephus</taxon>
    </lineage>
</organism>
<dbReference type="Gene3D" id="1.10.287.40">
    <property type="entry name" value="Serine-tRNA synthetase, tRNA binding domain"/>
    <property type="match status" value="1"/>
</dbReference>
<dbReference type="RefSeq" id="XP_015594952.2">
    <property type="nucleotide sequence ID" value="XM_015739466.2"/>
</dbReference>
<evidence type="ECO:0000313" key="11">
    <source>
        <dbReference type="RefSeq" id="XP_015594952.2"/>
    </source>
</evidence>
<gene>
    <name evidence="11" type="primary">LOC107267566</name>
</gene>
<keyword evidence="6" id="KW-0030">Aminoacyl-tRNA synthetase</keyword>
<dbReference type="GO" id="GO:0006434">
    <property type="term" value="P:seryl-tRNA aminoacylation"/>
    <property type="evidence" value="ECO:0007669"/>
    <property type="project" value="InterPro"/>
</dbReference>
<keyword evidence="5" id="KW-0067">ATP-binding</keyword>
<dbReference type="SUPFAM" id="SSF55681">
    <property type="entry name" value="Class II aaRS and biotin synthetases"/>
    <property type="match status" value="1"/>
</dbReference>
<proteinExistence type="inferred from homology"/>
<dbReference type="InterPro" id="IPR045864">
    <property type="entry name" value="aa-tRNA-synth_II/BPL/LPL"/>
</dbReference>
<evidence type="ECO:0000256" key="2">
    <source>
        <dbReference type="ARBA" id="ARBA00012840"/>
    </source>
</evidence>
<evidence type="ECO:0000313" key="10">
    <source>
        <dbReference type="Proteomes" id="UP000694920"/>
    </source>
</evidence>
<dbReference type="GO" id="GO:0004828">
    <property type="term" value="F:serine-tRNA ligase activity"/>
    <property type="evidence" value="ECO:0007669"/>
    <property type="project" value="UniProtKB-EC"/>
</dbReference>
<dbReference type="SUPFAM" id="SSF46589">
    <property type="entry name" value="tRNA-binding arm"/>
    <property type="match status" value="1"/>
</dbReference>
<name>A0AAJ7FJI3_CEPCN</name>
<dbReference type="PROSITE" id="PS50862">
    <property type="entry name" value="AA_TRNA_LIGASE_II"/>
    <property type="match status" value="1"/>
</dbReference>
<keyword evidence="10" id="KW-1185">Reference proteome</keyword>
<dbReference type="CTD" id="318604"/>
<dbReference type="GO" id="GO:0005524">
    <property type="term" value="F:ATP binding"/>
    <property type="evidence" value="ECO:0007669"/>
    <property type="project" value="UniProtKB-KW"/>
</dbReference>
<dbReference type="InterPro" id="IPR002314">
    <property type="entry name" value="aa-tRNA-synt_IIb"/>
</dbReference>
<feature type="site" description="Important for serine binding" evidence="8">
    <location>
        <position position="459"/>
    </location>
</feature>
<dbReference type="PIRSF" id="PIRSF001529">
    <property type="entry name" value="Ser-tRNA-synth_IIa"/>
    <property type="match status" value="1"/>
</dbReference>
<evidence type="ECO:0000256" key="4">
    <source>
        <dbReference type="ARBA" id="ARBA00022741"/>
    </source>
</evidence>
<dbReference type="GeneID" id="107267566"/>
<dbReference type="KEGG" id="ccin:107267566"/>
<evidence type="ECO:0000256" key="1">
    <source>
        <dbReference type="ARBA" id="ARBA00010728"/>
    </source>
</evidence>
<dbReference type="EC" id="6.1.1.11" evidence="2"/>